<reference evidence="12" key="1">
    <citation type="journal article" date="2019" name="Int. J. Syst. Evol. Microbiol.">
        <title>The Global Catalogue of Microorganisms (GCM) 10K type strain sequencing project: providing services to taxonomists for standard genome sequencing and annotation.</title>
        <authorList>
            <consortium name="The Broad Institute Genomics Platform"/>
            <consortium name="The Broad Institute Genome Sequencing Center for Infectious Disease"/>
            <person name="Wu L."/>
            <person name="Ma J."/>
        </authorList>
    </citation>
    <scope>NUCLEOTIDE SEQUENCE [LARGE SCALE GENOMIC DNA]</scope>
    <source>
        <strain evidence="12">KCTC 42424</strain>
    </source>
</reference>
<evidence type="ECO:0000256" key="8">
    <source>
        <dbReference type="RuleBase" id="RU004324"/>
    </source>
</evidence>
<feature type="domain" description="Ribose-phosphate pyrophosphokinase N-terminal" evidence="10">
    <location>
        <begin position="1"/>
        <end position="113"/>
    </location>
</feature>
<dbReference type="RefSeq" id="WP_376864407.1">
    <property type="nucleotide sequence ID" value="NZ_JBHRYB010000001.1"/>
</dbReference>
<dbReference type="Gene3D" id="3.40.50.2020">
    <property type="match status" value="2"/>
</dbReference>
<dbReference type="Pfam" id="PF13793">
    <property type="entry name" value="Pribosyltran_N"/>
    <property type="match status" value="1"/>
</dbReference>
<dbReference type="PANTHER" id="PTHR10210">
    <property type="entry name" value="RIBOSE-PHOSPHATE DIPHOSPHOKINASE FAMILY MEMBER"/>
    <property type="match status" value="1"/>
</dbReference>
<keyword evidence="5" id="KW-0418">Kinase</keyword>
<dbReference type="NCBIfam" id="TIGR01251">
    <property type="entry name" value="ribP_PPkin"/>
    <property type="match status" value="1"/>
</dbReference>
<dbReference type="CDD" id="cd06223">
    <property type="entry name" value="PRTases_typeI"/>
    <property type="match status" value="1"/>
</dbReference>
<comment type="similarity">
    <text evidence="8">Belongs to the ribose-phosphate pyrophosphokinase family.</text>
</comment>
<organism evidence="11 12">
    <name type="scientific">Bacterioplanoides pacificum</name>
    <dbReference type="NCBI Taxonomy" id="1171596"/>
    <lineage>
        <taxon>Bacteria</taxon>
        <taxon>Pseudomonadati</taxon>
        <taxon>Pseudomonadota</taxon>
        <taxon>Gammaproteobacteria</taxon>
        <taxon>Oceanospirillales</taxon>
        <taxon>Oceanospirillaceae</taxon>
        <taxon>Bacterioplanoides</taxon>
    </lineage>
</organism>
<dbReference type="NCBIfam" id="NF005537">
    <property type="entry name" value="PRK07199.1"/>
    <property type="match status" value="1"/>
</dbReference>
<keyword evidence="2 11" id="KW-0808">Transferase</keyword>
<dbReference type="InterPro" id="IPR029099">
    <property type="entry name" value="Pribosyltran_N"/>
</dbReference>
<keyword evidence="12" id="KW-1185">Reference proteome</keyword>
<proteinExistence type="inferred from homology"/>
<dbReference type="InterPro" id="IPR005946">
    <property type="entry name" value="Rib-P_diPkinase"/>
</dbReference>
<dbReference type="SUPFAM" id="SSF53271">
    <property type="entry name" value="PRTase-like"/>
    <property type="match status" value="2"/>
</dbReference>
<evidence type="ECO:0000256" key="5">
    <source>
        <dbReference type="ARBA" id="ARBA00022777"/>
    </source>
</evidence>
<dbReference type="SMART" id="SM01400">
    <property type="entry name" value="Pribosyltran_N"/>
    <property type="match status" value="1"/>
</dbReference>
<sequence>MLILCMDGHQQLAESLARSLAADILPLESRHFPDGEHYFNLPADVAGQDVVVLCHLHQPNDKALGLLFMASHLKEMGAARVGLVAPYLAYMRQDIRFQPGECLTSKYFARLISEHFDYLVTIDPHLHRYHHLNEIYSIPTRTLHATAIIGEYLQQLGQQNPQQPLLIVGPDEESEQWASTVAEAAQCDHLVLRKTRSGDRDVAIHIPDVERYQQHLPVMVDDIISTGRTMLRTAEELQKQGLNAPLCIGVHAVFADGAEAEMRRGPIADIRTCNCIPHSTNQIDISYLMTPAILELILECESETQEYAL</sequence>
<evidence type="ECO:0000256" key="2">
    <source>
        <dbReference type="ARBA" id="ARBA00022679"/>
    </source>
</evidence>
<accession>A0ABV7VQ11</accession>
<evidence type="ECO:0000259" key="9">
    <source>
        <dbReference type="Pfam" id="PF00156"/>
    </source>
</evidence>
<name>A0ABV7VQ11_9GAMM</name>
<evidence type="ECO:0000259" key="10">
    <source>
        <dbReference type="Pfam" id="PF13793"/>
    </source>
</evidence>
<comment type="catalytic activity">
    <reaction evidence="7">
        <text>D-ribose 5-phosphate + ATP = 5-phospho-alpha-D-ribose 1-diphosphate + AMP + H(+)</text>
        <dbReference type="Rhea" id="RHEA:15609"/>
        <dbReference type="ChEBI" id="CHEBI:15378"/>
        <dbReference type="ChEBI" id="CHEBI:30616"/>
        <dbReference type="ChEBI" id="CHEBI:58017"/>
        <dbReference type="ChEBI" id="CHEBI:78346"/>
        <dbReference type="ChEBI" id="CHEBI:456215"/>
        <dbReference type="EC" id="2.7.6.1"/>
    </reaction>
</comment>
<evidence type="ECO:0000256" key="7">
    <source>
        <dbReference type="ARBA" id="ARBA00049535"/>
    </source>
</evidence>
<dbReference type="InterPro" id="IPR000836">
    <property type="entry name" value="PRTase_dom"/>
</dbReference>
<dbReference type="EMBL" id="JBHRYB010000001">
    <property type="protein sequence ID" value="MFC3678861.1"/>
    <property type="molecule type" value="Genomic_DNA"/>
</dbReference>
<feature type="domain" description="Phosphoribosyltransferase" evidence="9">
    <location>
        <begin position="146"/>
        <end position="274"/>
    </location>
</feature>
<evidence type="ECO:0000313" key="12">
    <source>
        <dbReference type="Proteomes" id="UP001595722"/>
    </source>
</evidence>
<evidence type="ECO:0000256" key="6">
    <source>
        <dbReference type="ARBA" id="ARBA00022840"/>
    </source>
</evidence>
<dbReference type="EC" id="2.7.6.1" evidence="1"/>
<comment type="caution">
    <text evidence="11">The sequence shown here is derived from an EMBL/GenBank/DDBJ whole genome shotgun (WGS) entry which is preliminary data.</text>
</comment>
<dbReference type="Pfam" id="PF00156">
    <property type="entry name" value="Pribosyltran"/>
    <property type="match status" value="1"/>
</dbReference>
<protein>
    <recommendedName>
        <fullName evidence="1">ribose-phosphate diphosphokinase</fullName>
        <ecNumber evidence="1">2.7.6.1</ecNumber>
    </recommendedName>
</protein>
<evidence type="ECO:0000256" key="3">
    <source>
        <dbReference type="ARBA" id="ARBA00022727"/>
    </source>
</evidence>
<gene>
    <name evidence="11" type="ORF">ACFOMG_01885</name>
</gene>
<dbReference type="Proteomes" id="UP001595722">
    <property type="component" value="Unassembled WGS sequence"/>
</dbReference>
<keyword evidence="3 8" id="KW-0545">Nucleotide biosynthesis</keyword>
<evidence type="ECO:0000256" key="4">
    <source>
        <dbReference type="ARBA" id="ARBA00022741"/>
    </source>
</evidence>
<evidence type="ECO:0000313" key="11">
    <source>
        <dbReference type="EMBL" id="MFC3678861.1"/>
    </source>
</evidence>
<keyword evidence="6" id="KW-0067">ATP-binding</keyword>
<dbReference type="PANTHER" id="PTHR10210:SF32">
    <property type="entry name" value="RIBOSE-PHOSPHATE PYROPHOSPHOKINASE 2"/>
    <property type="match status" value="1"/>
</dbReference>
<keyword evidence="4" id="KW-0547">Nucleotide-binding</keyword>
<dbReference type="GO" id="GO:0004749">
    <property type="term" value="F:ribose phosphate diphosphokinase activity"/>
    <property type="evidence" value="ECO:0007669"/>
    <property type="project" value="UniProtKB-EC"/>
</dbReference>
<dbReference type="InterPro" id="IPR029057">
    <property type="entry name" value="PRTase-like"/>
</dbReference>
<evidence type="ECO:0000256" key="1">
    <source>
        <dbReference type="ARBA" id="ARBA00013247"/>
    </source>
</evidence>